<dbReference type="Proteomes" id="UP000799755">
    <property type="component" value="Unassembled WGS sequence"/>
</dbReference>
<accession>A0ACB6QVW4</accession>
<evidence type="ECO:0000313" key="2">
    <source>
        <dbReference type="Proteomes" id="UP000799755"/>
    </source>
</evidence>
<organism evidence="1 2">
    <name type="scientific">Lindgomyces ingoldianus</name>
    <dbReference type="NCBI Taxonomy" id="673940"/>
    <lineage>
        <taxon>Eukaryota</taxon>
        <taxon>Fungi</taxon>
        <taxon>Dikarya</taxon>
        <taxon>Ascomycota</taxon>
        <taxon>Pezizomycotina</taxon>
        <taxon>Dothideomycetes</taxon>
        <taxon>Pleosporomycetidae</taxon>
        <taxon>Pleosporales</taxon>
        <taxon>Lindgomycetaceae</taxon>
        <taxon>Lindgomyces</taxon>
    </lineage>
</organism>
<reference evidence="1" key="1">
    <citation type="journal article" date="2020" name="Stud. Mycol.">
        <title>101 Dothideomycetes genomes: a test case for predicting lifestyles and emergence of pathogens.</title>
        <authorList>
            <person name="Haridas S."/>
            <person name="Albert R."/>
            <person name="Binder M."/>
            <person name="Bloem J."/>
            <person name="Labutti K."/>
            <person name="Salamov A."/>
            <person name="Andreopoulos B."/>
            <person name="Baker S."/>
            <person name="Barry K."/>
            <person name="Bills G."/>
            <person name="Bluhm B."/>
            <person name="Cannon C."/>
            <person name="Castanera R."/>
            <person name="Culley D."/>
            <person name="Daum C."/>
            <person name="Ezra D."/>
            <person name="Gonzalez J."/>
            <person name="Henrissat B."/>
            <person name="Kuo A."/>
            <person name="Liang C."/>
            <person name="Lipzen A."/>
            <person name="Lutzoni F."/>
            <person name="Magnuson J."/>
            <person name="Mondo S."/>
            <person name="Nolan M."/>
            <person name="Ohm R."/>
            <person name="Pangilinan J."/>
            <person name="Park H.-J."/>
            <person name="Ramirez L."/>
            <person name="Alfaro M."/>
            <person name="Sun H."/>
            <person name="Tritt A."/>
            <person name="Yoshinaga Y."/>
            <person name="Zwiers L.-H."/>
            <person name="Turgeon B."/>
            <person name="Goodwin S."/>
            <person name="Spatafora J."/>
            <person name="Crous P."/>
            <person name="Grigoriev I."/>
        </authorList>
    </citation>
    <scope>NUCLEOTIDE SEQUENCE</scope>
    <source>
        <strain evidence="1">ATCC 200398</strain>
    </source>
</reference>
<evidence type="ECO:0000313" key="1">
    <source>
        <dbReference type="EMBL" id="KAF2470650.1"/>
    </source>
</evidence>
<name>A0ACB6QVW4_9PLEO</name>
<comment type="caution">
    <text evidence="1">The sequence shown here is derived from an EMBL/GenBank/DDBJ whole genome shotgun (WGS) entry which is preliminary data.</text>
</comment>
<gene>
    <name evidence="1" type="ORF">BDR25DRAFT_355131</name>
</gene>
<keyword evidence="2" id="KW-1185">Reference proteome</keyword>
<proteinExistence type="predicted"/>
<dbReference type="EMBL" id="MU003507">
    <property type="protein sequence ID" value="KAF2470650.1"/>
    <property type="molecule type" value="Genomic_DNA"/>
</dbReference>
<sequence>MSAERNLNLLPSSPPMAHALLRIGLFYVFILVSYIWRTKVSRHLEVRSQLYPKERAIRDIAIPRLKYYDQDTISRSERNACQNMASLPFLHMYILGLAFIFFFLLLNIEVLLRKRKSALGHDSFQNSNAPILQPGDYSLLPPPKLSLGKVSTFYFRYRAQLVSSNKSSTVQGLSIHHQLMKSILRMRLLKWLDGRVEYKWLQEQISISVYSTYSRKIMYSNDHFISARLVLSWTIGVPATFKHEETRSSLNTNPLSSRGADSLSCNFNDTIWRKFAIQFALFRTYPAIFIGPIIENQLNTPQRTTSRNES</sequence>
<protein>
    <submittedName>
        <fullName evidence="1">Uncharacterized protein</fullName>
    </submittedName>
</protein>